<keyword evidence="4 12" id="KW-0244">Early protein</keyword>
<dbReference type="InterPro" id="IPR036050">
    <property type="entry name" value="Regulatory_protein_E2_N"/>
</dbReference>
<evidence type="ECO:0000256" key="5">
    <source>
        <dbReference type="ARBA" id="ARBA00022553"/>
    </source>
</evidence>
<dbReference type="InterPro" id="IPR000427">
    <property type="entry name" value="Papillomavirus_E2_C"/>
</dbReference>
<feature type="domain" description="Papillomavirus E2 C-terminal" evidence="15">
    <location>
        <begin position="312"/>
        <end position="383"/>
    </location>
</feature>
<dbReference type="EMBL" id="MF588731">
    <property type="protein sequence ID" value="ATQ38459.1"/>
    <property type="molecule type" value="Genomic_DNA"/>
</dbReference>
<feature type="region of interest" description="Disordered" evidence="13">
    <location>
        <begin position="199"/>
        <end position="294"/>
    </location>
</feature>
<dbReference type="SUPFAM" id="SSF51332">
    <property type="entry name" value="E2 regulatory, transactivation domain"/>
    <property type="match status" value="1"/>
</dbReference>
<feature type="compositionally biased region" description="Polar residues" evidence="13">
    <location>
        <begin position="199"/>
        <end position="221"/>
    </location>
</feature>
<dbReference type="GO" id="GO:0000166">
    <property type="term" value="F:nucleotide binding"/>
    <property type="evidence" value="ECO:0007669"/>
    <property type="project" value="UniProtKB-UniRule"/>
</dbReference>
<dbReference type="GO" id="GO:0006275">
    <property type="term" value="P:regulation of DNA replication"/>
    <property type="evidence" value="ECO:0007669"/>
    <property type="project" value="UniProtKB-UniRule"/>
</dbReference>
<evidence type="ECO:0000256" key="13">
    <source>
        <dbReference type="SAM" id="MobiDB-lite"/>
    </source>
</evidence>
<evidence type="ECO:0000256" key="2">
    <source>
        <dbReference type="ARBA" id="ARBA00007794"/>
    </source>
</evidence>
<comment type="PTM">
    <text evidence="12">Sumoylation plays a regulatory role in E2 transcriptional activity.</text>
</comment>
<keyword evidence="7 12" id="KW-0235">DNA replication</keyword>
<evidence type="ECO:0000256" key="7">
    <source>
        <dbReference type="ARBA" id="ARBA00022705"/>
    </source>
</evidence>
<evidence type="ECO:0000256" key="1">
    <source>
        <dbReference type="ARBA" id="ARBA00004147"/>
    </source>
</evidence>
<keyword evidence="12" id="KW-1017">Isopeptide bond</keyword>
<dbReference type="InterPro" id="IPR001866">
    <property type="entry name" value="PPV_E2_N"/>
</dbReference>
<comment type="function">
    <text evidence="12">Plays a role in the initiation of viral DNA replication. A dimer of E2 interacts with a dimer of E1 in order to improve specificity of E1 DNA binding activity. Once the complex recognizes and binds DNA at specific sites, the E2 dimer is removed from DNA. E2 also regulates viral transcription through binding to the E2RE response element (5'-ACCNNNNNNGGT-3') present in multiple copies in the regulatory regions of the viral genome. Activates or represses transcription depending on E2RE's position with regards to proximal promoter elements including the TATA-box. Repression occurs by sterically hindering the assembly of the transcription initiation complex.</text>
</comment>
<evidence type="ECO:0000256" key="4">
    <source>
        <dbReference type="ARBA" id="ARBA00022518"/>
    </source>
</evidence>
<comment type="caution">
    <text evidence="12">Lacks conserved residue(s) required for the propagation of feature annotation.</text>
</comment>
<dbReference type="Gene3D" id="1.10.287.30">
    <property type="entry name" value="E2 (early) protein, N terminal domain, subdomain 1"/>
    <property type="match status" value="1"/>
</dbReference>
<protein>
    <recommendedName>
        <fullName evidence="12">Regulatory protein E2</fullName>
    </recommendedName>
</protein>
<organism evidence="16">
    <name type="scientific">Gammapapillomavirus 18</name>
    <dbReference type="NCBI Taxonomy" id="1513263"/>
    <lineage>
        <taxon>Viruses</taxon>
        <taxon>Monodnaviria</taxon>
        <taxon>Shotokuvirae</taxon>
        <taxon>Cossaviricota</taxon>
        <taxon>Papovaviricetes</taxon>
        <taxon>Zurhausenvirales</taxon>
        <taxon>Papillomaviridae</taxon>
        <taxon>Firstpapillomavirinae</taxon>
        <taxon>Gammapapillomavirus</taxon>
    </lineage>
</organism>
<dbReference type="Pfam" id="PF00511">
    <property type="entry name" value="PPV_E2_C"/>
    <property type="match status" value="1"/>
</dbReference>
<dbReference type="InterPro" id="IPR012677">
    <property type="entry name" value="Nucleotide-bd_a/b_plait_sf"/>
</dbReference>
<sequence>MNQADLTKRSDALQERLMNLYEEGAQTIDAQIEHWKIIKQQYITYYYARKEGFKKLGLQILPTYVVSEYKAKEAIQQILLLESLKKSQFGNEPWTLSETSAELTLTPPRYSFKKDPYVVDVWFDNNPENSFPYTNWNKIYYQDEQEHWHRAEGKVDINGLYFVDINGDRNYFVVFAPDVERYSTTGLWTVNFKNQTISSVDSSQTRVSDISPQGSVSSSRDTIQRPTTTSSRGSEGEERSPHSTTPSSPDLRGGQRRRRQRESSPRGRSKRRREEEATSGVAPGEVGRGSVTVPRRGLGRIERLTEEARDPPIIFVKGGANNLKCWRNRCQKTNRLYTVMSTVFRYPGTELGHRMVIGFRDFDQRTLFLKTITFPKGCTYSLGRIDSL</sequence>
<dbReference type="HAMAP" id="MF_04001">
    <property type="entry name" value="PPV_E2"/>
    <property type="match status" value="1"/>
</dbReference>
<dbReference type="InterPro" id="IPR042504">
    <property type="entry name" value="Regulatory_protein_E2_N_2"/>
</dbReference>
<dbReference type="InterPro" id="IPR042503">
    <property type="entry name" value="Regulatory_protein_E2_N_1"/>
</dbReference>
<evidence type="ECO:0000256" key="8">
    <source>
        <dbReference type="ARBA" id="ARBA00023015"/>
    </source>
</evidence>
<evidence type="ECO:0000313" key="16">
    <source>
        <dbReference type="EMBL" id="ATQ38459.1"/>
    </source>
</evidence>
<dbReference type="Gene3D" id="2.170.200.10">
    <property type="entry name" value="Papillomavirus E2 early protein domain"/>
    <property type="match status" value="1"/>
</dbReference>
<keyword evidence="3 12" id="KW-0678">Repressor</keyword>
<feature type="region of interest" description="DNA-binding domain" evidence="12">
    <location>
        <begin position="310"/>
        <end position="388"/>
    </location>
</feature>
<dbReference type="GO" id="GO:0006260">
    <property type="term" value="P:DNA replication"/>
    <property type="evidence" value="ECO:0007669"/>
    <property type="project" value="UniProtKB-KW"/>
</dbReference>
<evidence type="ECO:0000256" key="12">
    <source>
        <dbReference type="HAMAP-Rule" id="MF_04001"/>
    </source>
</evidence>
<dbReference type="InterPro" id="IPR035975">
    <property type="entry name" value="E2/EBNA1_C_sf"/>
</dbReference>
<comment type="subunit">
    <text evidence="12">Binds DNA as homodimer. Interacts with protein E1; this interaction greatly increases E1 DNA-binding activity. Interacts with protein L1; this interaction enhances E2-dependent replication and transcription activation. Interacts with protein L2; this interaction inhibits E2 transcriptional activity but not DNA replication function E2. Interacts with protein E7; this interaction inhibits E7 oncogenic activity. Interacts with host TAF1; this interaction modulates E2-dependent transcriptional regulation. Interacts with host BRD4; this interaction mediates E2 transcriptional activation function. Additionally, the interaction with host BRD4 on mitotic chromosomes mediates tethering of the viral genome. Interacts with host TOPBP1; this interaction is required for optimal viral DNA replication.</text>
</comment>
<dbReference type="Proteomes" id="UP000290398">
    <property type="component" value="Segment"/>
</dbReference>
<dbReference type="GO" id="GO:0042025">
    <property type="term" value="C:host cell nucleus"/>
    <property type="evidence" value="ECO:0007669"/>
    <property type="project" value="UniProtKB-SubCell"/>
</dbReference>
<evidence type="ECO:0000256" key="11">
    <source>
        <dbReference type="ARBA" id="ARBA00023163"/>
    </source>
</evidence>
<evidence type="ECO:0000256" key="6">
    <source>
        <dbReference type="ARBA" id="ARBA00022562"/>
    </source>
</evidence>
<comment type="similarity">
    <text evidence="2">Belongs to the papillomaviridae E8^E2C protein family.</text>
</comment>
<dbReference type="GO" id="GO:0003700">
    <property type="term" value="F:DNA-binding transcription factor activity"/>
    <property type="evidence" value="ECO:0007669"/>
    <property type="project" value="UniProtKB-UniRule"/>
</dbReference>
<evidence type="ECO:0000256" key="10">
    <source>
        <dbReference type="ARBA" id="ARBA00023159"/>
    </source>
</evidence>
<evidence type="ECO:0000256" key="9">
    <source>
        <dbReference type="ARBA" id="ARBA00023125"/>
    </source>
</evidence>
<comment type="similarity">
    <text evidence="12">Belongs to the papillomaviridae E2 protein family.</text>
</comment>
<dbReference type="GO" id="GO:0003677">
    <property type="term" value="F:DNA binding"/>
    <property type="evidence" value="ECO:0007669"/>
    <property type="project" value="UniProtKB-UniRule"/>
</dbReference>
<keyword evidence="11 12" id="KW-0804">Transcription</keyword>
<feature type="cross-link" description="Glycyl lysine isopeptide (Lys-Gly) (interchain with G-Cter in SUMO)" evidence="12">
    <location>
        <position position="317"/>
    </location>
</feature>
<gene>
    <name evidence="12 16" type="primary">E2</name>
</gene>
<proteinExistence type="inferred from homology"/>
<dbReference type="Gene3D" id="3.30.70.330">
    <property type="match status" value="1"/>
</dbReference>
<keyword evidence="8 12" id="KW-0805">Transcription regulation</keyword>
<dbReference type="InterPro" id="IPR033668">
    <property type="entry name" value="Reg_prot_E2"/>
</dbReference>
<dbReference type="GO" id="GO:0039693">
    <property type="term" value="P:viral DNA genome replication"/>
    <property type="evidence" value="ECO:0007669"/>
    <property type="project" value="UniProtKB-UniRule"/>
</dbReference>
<keyword evidence="9 12" id="KW-0238">DNA-binding</keyword>
<keyword evidence="12" id="KW-0832">Ubl conjugation</keyword>
<dbReference type="SUPFAM" id="SSF54957">
    <property type="entry name" value="Viral DNA-binding domain"/>
    <property type="match status" value="1"/>
</dbReference>
<feature type="domain" description="Papillomavirus E2 N-terminal" evidence="14">
    <location>
        <begin position="6"/>
        <end position="199"/>
    </location>
</feature>
<evidence type="ECO:0000259" key="14">
    <source>
        <dbReference type="Pfam" id="PF00508"/>
    </source>
</evidence>
<keyword evidence="10 12" id="KW-0010">Activator</keyword>
<name>A0A2D2ALY2_9PAPI</name>
<reference evidence="16" key="1">
    <citation type="journal article" date="2018" name="MSphere">
        <title>Metagenomic Discovery of 83 New Human Papillomavirus Types in Patients with Immunodeficiency.</title>
        <authorList>
            <person name="Pastrana D.V."/>
            <person name="Peretti A."/>
            <person name="Welch N.L."/>
            <person name="Borgogna C."/>
            <person name="Olivero C."/>
            <person name="Badolato R."/>
            <person name="Notarangelo L.D."/>
            <person name="Gariglio M."/>
            <person name="FitzGerald P.C."/>
            <person name="McIntosh C.E."/>
            <person name="Reeves J."/>
            <person name="Starrett G.J."/>
            <person name="Bliskovsky V."/>
            <person name="Velez D."/>
            <person name="Brownell I."/>
            <person name="Yarchoan R."/>
            <person name="Wyvill K.M."/>
            <person name="Uldrick T.S."/>
            <person name="Maldarelli F."/>
            <person name="Lisco A."/>
            <person name="Sereti I."/>
            <person name="Gonzalez C.M."/>
            <person name="Androphy E.J."/>
            <person name="McBride A.A."/>
            <person name="Van Doorslaer K."/>
            <person name="Garcia F."/>
            <person name="Dvoretzky I."/>
            <person name="Liu J.S."/>
            <person name="Han J."/>
            <person name="Murphy P.M."/>
            <person name="McDermott D.H."/>
            <person name="Buck C.B."/>
        </authorList>
    </citation>
    <scope>NUCLEOTIDE SEQUENCE</scope>
    <source>
        <strain evidence="16">Gamma18_w34c34a</strain>
    </source>
</reference>
<dbReference type="Pfam" id="PF00508">
    <property type="entry name" value="PPV_E2_N"/>
    <property type="match status" value="1"/>
</dbReference>
<evidence type="ECO:0000259" key="15">
    <source>
        <dbReference type="Pfam" id="PF00511"/>
    </source>
</evidence>
<accession>A0A2D2ALY2</accession>
<evidence type="ECO:0000256" key="3">
    <source>
        <dbReference type="ARBA" id="ARBA00022491"/>
    </source>
</evidence>
<comment type="subcellular location">
    <subcellularLocation>
        <location evidence="1 12">Host nucleus</location>
    </subcellularLocation>
</comment>
<keyword evidence="5 12" id="KW-0597">Phosphoprotein</keyword>
<keyword evidence="6 12" id="KW-1048">Host nucleus</keyword>
<dbReference type="GO" id="GO:0006351">
    <property type="term" value="P:DNA-templated transcription"/>
    <property type="evidence" value="ECO:0007669"/>
    <property type="project" value="UniProtKB-UniRule"/>
</dbReference>
<comment type="PTM">
    <text evidence="12">Phosphorylated.</text>
</comment>